<feature type="compositionally biased region" description="Polar residues" evidence="1">
    <location>
        <begin position="131"/>
        <end position="148"/>
    </location>
</feature>
<feature type="region of interest" description="Disordered" evidence="1">
    <location>
        <begin position="116"/>
        <end position="177"/>
    </location>
</feature>
<protein>
    <submittedName>
        <fullName evidence="2">Uncharacterized protein</fullName>
    </submittedName>
</protein>
<keyword evidence="3" id="KW-1185">Reference proteome</keyword>
<dbReference type="EMBL" id="FN648013">
    <property type="protein sequence ID" value="CBJ29309.1"/>
    <property type="molecule type" value="Genomic_DNA"/>
</dbReference>
<gene>
    <name evidence="2" type="ORF">Esi_0142_0076</name>
</gene>
<name>D7FKA4_ECTSI</name>
<feature type="region of interest" description="Disordered" evidence="1">
    <location>
        <begin position="1"/>
        <end position="22"/>
    </location>
</feature>
<proteinExistence type="predicted"/>
<feature type="region of interest" description="Disordered" evidence="1">
    <location>
        <begin position="213"/>
        <end position="232"/>
    </location>
</feature>
<evidence type="ECO:0000313" key="2">
    <source>
        <dbReference type="EMBL" id="CBJ29309.1"/>
    </source>
</evidence>
<dbReference type="AlphaFoldDB" id="D7FKA4"/>
<sequence>MSWAEGREAAMPAGATGSRQEALDRVDGMLRALARDKLLQDDLRNTDVKRALEHWTGQNRMSQDHADELMEDNYRIQSVCSRMAELQSLCKQASIGLPLSHVLAGKGLYDNLDQPGQASAAATSGSGGNAVDQTGRPTSTSDGSSSGLQRRKGATAKGLHDATAGAEVGTGKEEDEPSWRRALAEEALRLTFVCLCALVFTLLLKHYRGDDPLGKGLPGQQQTPPSAGEGEL</sequence>
<evidence type="ECO:0000256" key="1">
    <source>
        <dbReference type="SAM" id="MobiDB-lite"/>
    </source>
</evidence>
<evidence type="ECO:0000313" key="3">
    <source>
        <dbReference type="Proteomes" id="UP000002630"/>
    </source>
</evidence>
<reference evidence="2 3" key="1">
    <citation type="journal article" date="2010" name="Nature">
        <title>The Ectocarpus genome and the independent evolution of multicellularity in brown algae.</title>
        <authorList>
            <person name="Cock J.M."/>
            <person name="Sterck L."/>
            <person name="Rouze P."/>
            <person name="Scornet D."/>
            <person name="Allen A.E."/>
            <person name="Amoutzias G."/>
            <person name="Anthouard V."/>
            <person name="Artiguenave F."/>
            <person name="Aury J.M."/>
            <person name="Badger J.H."/>
            <person name="Beszteri B."/>
            <person name="Billiau K."/>
            <person name="Bonnet E."/>
            <person name="Bothwell J.H."/>
            <person name="Bowler C."/>
            <person name="Boyen C."/>
            <person name="Brownlee C."/>
            <person name="Carrano C.J."/>
            <person name="Charrier B."/>
            <person name="Cho G.Y."/>
            <person name="Coelho S.M."/>
            <person name="Collen J."/>
            <person name="Corre E."/>
            <person name="Da Silva C."/>
            <person name="Delage L."/>
            <person name="Delaroque N."/>
            <person name="Dittami S.M."/>
            <person name="Doulbeau S."/>
            <person name="Elias M."/>
            <person name="Farnham G."/>
            <person name="Gachon C.M."/>
            <person name="Gschloessl B."/>
            <person name="Heesch S."/>
            <person name="Jabbari K."/>
            <person name="Jubin C."/>
            <person name="Kawai H."/>
            <person name="Kimura K."/>
            <person name="Kloareg B."/>
            <person name="Kupper F.C."/>
            <person name="Lang D."/>
            <person name="Le Bail A."/>
            <person name="Leblanc C."/>
            <person name="Lerouge P."/>
            <person name="Lohr M."/>
            <person name="Lopez P.J."/>
            <person name="Martens C."/>
            <person name="Maumus F."/>
            <person name="Michel G."/>
            <person name="Miranda-Saavedra D."/>
            <person name="Morales J."/>
            <person name="Moreau H."/>
            <person name="Motomura T."/>
            <person name="Nagasato C."/>
            <person name="Napoli C.A."/>
            <person name="Nelson D.R."/>
            <person name="Nyvall-Collen P."/>
            <person name="Peters A.F."/>
            <person name="Pommier C."/>
            <person name="Potin P."/>
            <person name="Poulain J."/>
            <person name="Quesneville H."/>
            <person name="Read B."/>
            <person name="Rensing S.A."/>
            <person name="Ritter A."/>
            <person name="Rousvoal S."/>
            <person name="Samanta M."/>
            <person name="Samson G."/>
            <person name="Schroeder D.C."/>
            <person name="Segurens B."/>
            <person name="Strittmatter M."/>
            <person name="Tonon T."/>
            <person name="Tregear J.W."/>
            <person name="Valentin K."/>
            <person name="von Dassow P."/>
            <person name="Yamagishi T."/>
            <person name="Van de Peer Y."/>
            <person name="Wincker P."/>
        </authorList>
    </citation>
    <scope>NUCLEOTIDE SEQUENCE [LARGE SCALE GENOMIC DNA]</scope>
    <source>
        <strain evidence="3">Ec32 / CCAP1310/4</strain>
    </source>
</reference>
<dbReference type="Proteomes" id="UP000002630">
    <property type="component" value="Linkage Group LG12"/>
</dbReference>
<organism evidence="2 3">
    <name type="scientific">Ectocarpus siliculosus</name>
    <name type="common">Brown alga</name>
    <name type="synonym">Conferva siliculosa</name>
    <dbReference type="NCBI Taxonomy" id="2880"/>
    <lineage>
        <taxon>Eukaryota</taxon>
        <taxon>Sar</taxon>
        <taxon>Stramenopiles</taxon>
        <taxon>Ochrophyta</taxon>
        <taxon>PX clade</taxon>
        <taxon>Phaeophyceae</taxon>
        <taxon>Ectocarpales</taxon>
        <taxon>Ectocarpaceae</taxon>
        <taxon>Ectocarpus</taxon>
    </lineage>
</organism>
<dbReference type="EMBL" id="FN649737">
    <property type="protein sequence ID" value="CBJ29309.1"/>
    <property type="molecule type" value="Genomic_DNA"/>
</dbReference>
<dbReference type="InParanoid" id="D7FKA4"/>
<accession>D7FKA4</accession>